<comment type="caution">
    <text evidence="1">The sequence shown here is derived from an EMBL/GenBank/DDBJ whole genome shotgun (WGS) entry which is preliminary data.</text>
</comment>
<evidence type="ECO:0000313" key="2">
    <source>
        <dbReference type="Proteomes" id="UP000814003"/>
    </source>
</evidence>
<dbReference type="SUPFAM" id="SSF143749">
    <property type="entry name" value="Phage tail protein-like"/>
    <property type="match status" value="1"/>
</dbReference>
<dbReference type="Gene3D" id="3.30.2000.10">
    <property type="entry name" value="Phage tail protein-like"/>
    <property type="match status" value="1"/>
</dbReference>
<organism evidence="1 2">
    <name type="scientific">Pseudomonas gessardii</name>
    <dbReference type="NCBI Taxonomy" id="78544"/>
    <lineage>
        <taxon>Bacteria</taxon>
        <taxon>Pseudomonadati</taxon>
        <taxon>Pseudomonadota</taxon>
        <taxon>Gammaproteobacteria</taxon>
        <taxon>Pseudomonadales</taxon>
        <taxon>Pseudomonadaceae</taxon>
        <taxon>Pseudomonas</taxon>
    </lineage>
</organism>
<dbReference type="InterPro" id="IPR035934">
    <property type="entry name" value="Phage_tail_protein-like_sf"/>
</dbReference>
<name>A0ABS9FEV4_9PSED</name>
<dbReference type="EMBL" id="WKED01000108">
    <property type="protein sequence ID" value="MCF5110871.1"/>
    <property type="molecule type" value="Genomic_DNA"/>
</dbReference>
<sequence length="162" mass="18373">MSQPRAKTQTEQLLDAFVTRLEKDFDRELAIELFPENPVQYRLNHACGAILVAYGKSTFGASESTDAVFQARNMSFQLTLVFRQLHGTSGAISYLDRIRECLTGWKPPYCDMTCRPTAENFIGQVQGLWQYGLSISTRAVQLQLMGLEDGPPLKEVRFEEYP</sequence>
<keyword evidence="2" id="KW-1185">Reference proteome</keyword>
<dbReference type="InterPro" id="IPR038042">
    <property type="entry name" value="Gp37-like"/>
</dbReference>
<protein>
    <recommendedName>
        <fullName evidence="3">Gp37 protein</fullName>
    </recommendedName>
</protein>
<dbReference type="InterPro" id="IPR018602">
    <property type="entry name" value="Gp37/STM4215"/>
</dbReference>
<reference evidence="1 2" key="1">
    <citation type="submission" date="2019-11" db="EMBL/GenBank/DDBJ databases">
        <title>Epiphytic Pseudomonas syringae from cherry orchards.</title>
        <authorList>
            <person name="Hulin M.T."/>
        </authorList>
    </citation>
    <scope>NUCLEOTIDE SEQUENCE [LARGE SCALE GENOMIC DNA]</scope>
    <source>
        <strain evidence="1 2">PA-6-5B</strain>
    </source>
</reference>
<dbReference type="Proteomes" id="UP000814003">
    <property type="component" value="Unassembled WGS sequence"/>
</dbReference>
<accession>A0ABS9FEV4</accession>
<dbReference type="RefSeq" id="WP_236310132.1">
    <property type="nucleotide sequence ID" value="NZ_WKED01000108.1"/>
</dbReference>
<evidence type="ECO:0000313" key="1">
    <source>
        <dbReference type="EMBL" id="MCF5110871.1"/>
    </source>
</evidence>
<proteinExistence type="predicted"/>
<evidence type="ECO:0008006" key="3">
    <source>
        <dbReference type="Google" id="ProtNLM"/>
    </source>
</evidence>
<dbReference type="Pfam" id="PF09646">
    <property type="entry name" value="Gp37"/>
    <property type="match status" value="1"/>
</dbReference>
<gene>
    <name evidence="1" type="ORF">GIW56_29170</name>
</gene>